<dbReference type="Pfam" id="PF01145">
    <property type="entry name" value="Band_7"/>
    <property type="match status" value="1"/>
</dbReference>
<keyword evidence="2 3" id="KW-0472">Membrane</keyword>
<dbReference type="AlphaFoldDB" id="A0A2U1JNS4"/>
<evidence type="ECO:0000256" key="1">
    <source>
        <dbReference type="ARBA" id="ARBA00004167"/>
    </source>
</evidence>
<comment type="subcellular location">
    <subcellularLocation>
        <location evidence="1">Membrane</location>
        <topology evidence="1">Single-pass membrane protein</topology>
    </subcellularLocation>
</comment>
<gene>
    <name evidence="5" type="ORF">DB891_15470</name>
</gene>
<dbReference type="PANTHER" id="PTHR23222:SF1">
    <property type="entry name" value="PROHIBITIN-2"/>
    <property type="match status" value="1"/>
</dbReference>
<dbReference type="SUPFAM" id="SSF117892">
    <property type="entry name" value="Band 7/SPFH domain"/>
    <property type="match status" value="1"/>
</dbReference>
<organism evidence="5 6">
    <name type="scientific">Flavobacterium laiguense</name>
    <dbReference type="NCBI Taxonomy" id="2169409"/>
    <lineage>
        <taxon>Bacteria</taxon>
        <taxon>Pseudomonadati</taxon>
        <taxon>Bacteroidota</taxon>
        <taxon>Flavobacteriia</taxon>
        <taxon>Flavobacteriales</taxon>
        <taxon>Flavobacteriaceae</taxon>
        <taxon>Flavobacterium</taxon>
    </lineage>
</organism>
<dbReference type="SMART" id="SM00244">
    <property type="entry name" value="PHB"/>
    <property type="match status" value="1"/>
</dbReference>
<protein>
    <submittedName>
        <fullName evidence="5">Band 7 protein</fullName>
    </submittedName>
</protein>
<reference evidence="5 6" key="1">
    <citation type="submission" date="2018-04" db="EMBL/GenBank/DDBJ databases">
        <title>Flavobacterium sp. nov., isolated from glacier ice.</title>
        <authorList>
            <person name="Liu Q."/>
            <person name="Xin Y.-H."/>
        </authorList>
    </citation>
    <scope>NUCLEOTIDE SEQUENCE [LARGE SCALE GENOMIC DNA]</scope>
    <source>
        <strain evidence="5 6">LB2P30</strain>
    </source>
</reference>
<dbReference type="RefSeq" id="WP_116764488.1">
    <property type="nucleotide sequence ID" value="NZ_QCZH01000025.1"/>
</dbReference>
<feature type="transmembrane region" description="Helical" evidence="3">
    <location>
        <begin position="29"/>
        <end position="49"/>
    </location>
</feature>
<evidence type="ECO:0000313" key="6">
    <source>
        <dbReference type="Proteomes" id="UP000245618"/>
    </source>
</evidence>
<evidence type="ECO:0000256" key="3">
    <source>
        <dbReference type="SAM" id="Phobius"/>
    </source>
</evidence>
<dbReference type="GO" id="GO:0016020">
    <property type="term" value="C:membrane"/>
    <property type="evidence" value="ECO:0007669"/>
    <property type="project" value="UniProtKB-SubCell"/>
</dbReference>
<dbReference type="PRINTS" id="PR00679">
    <property type="entry name" value="PROHIBITIN"/>
</dbReference>
<evidence type="ECO:0000313" key="5">
    <source>
        <dbReference type="EMBL" id="PWA06645.1"/>
    </source>
</evidence>
<keyword evidence="6" id="KW-1185">Reference proteome</keyword>
<evidence type="ECO:0000259" key="4">
    <source>
        <dbReference type="SMART" id="SM00244"/>
    </source>
</evidence>
<dbReference type="Gene3D" id="3.30.479.30">
    <property type="entry name" value="Band 7 domain"/>
    <property type="match status" value="1"/>
</dbReference>
<dbReference type="InterPro" id="IPR001107">
    <property type="entry name" value="Band_7"/>
</dbReference>
<keyword evidence="3" id="KW-0812">Transmembrane</keyword>
<keyword evidence="3" id="KW-1133">Transmembrane helix</keyword>
<proteinExistence type="predicted"/>
<dbReference type="OrthoDB" id="9792660at2"/>
<accession>A0A2U1JNS4</accession>
<dbReference type="EMBL" id="QCZH01000025">
    <property type="protein sequence ID" value="PWA06645.1"/>
    <property type="molecule type" value="Genomic_DNA"/>
</dbReference>
<dbReference type="InterPro" id="IPR000163">
    <property type="entry name" value="Prohibitin"/>
</dbReference>
<evidence type="ECO:0000256" key="2">
    <source>
        <dbReference type="ARBA" id="ARBA00023136"/>
    </source>
</evidence>
<dbReference type="Proteomes" id="UP000245618">
    <property type="component" value="Unassembled WGS sequence"/>
</dbReference>
<name>A0A2U1JNS4_9FLAO</name>
<comment type="caution">
    <text evidence="5">The sequence shown here is derived from an EMBL/GenBank/DDBJ whole genome shotgun (WGS) entry which is preliminary data.</text>
</comment>
<dbReference type="GO" id="GO:0007005">
    <property type="term" value="P:mitochondrion organization"/>
    <property type="evidence" value="ECO:0007669"/>
    <property type="project" value="TreeGrafter"/>
</dbReference>
<dbReference type="CDD" id="cd03401">
    <property type="entry name" value="SPFH_prohibitin"/>
    <property type="match status" value="1"/>
</dbReference>
<dbReference type="PANTHER" id="PTHR23222">
    <property type="entry name" value="PROHIBITIN"/>
    <property type="match status" value="1"/>
</dbReference>
<sequence>MILFIILGIILLILGFTLSNNVNPFSKFAGLLKIVGFVLIALGVFSSMFKQIDAGKVGVKSLYGSVESGVLESGLNVINPLLDITEFDIQTQNYTMSAVHGEGAQEGDDAIRVLSNDGLEVIIDLTVLYRVVPTDAPVIFKKIGVDYTDKIVRPVTRTRIRDNAVYYDAVALYSTKRNEFQQRIFKSIEADFKSRGLVLEQLLIRNINLPISVKASIESKINAEQDAQKMTFVLQKEKQEAERKRVEAQGIADYQRIISLGLTDKQLQYEQIKAQKELAASPNSKIIFMNGKGNAPVILSDK</sequence>
<dbReference type="InterPro" id="IPR036013">
    <property type="entry name" value="Band_7/SPFH_dom_sf"/>
</dbReference>
<feature type="domain" description="Band 7" evidence="4">
    <location>
        <begin position="47"/>
        <end position="221"/>
    </location>
</feature>